<sequence>MKVTVICCEEERGGLGRLDKLLDEETRKKEADARVFCLVGIDGAALQSWYEAKRAVHGPCTLLVSSASADTSARSGVGMLLRHHPVIAQQQQQLAAPCSLHPCIAPSQASTSGSLIASKVSGVVIATACTYRPAETSSTSLSKIVAFLDALTQWARQVVRSGQCLLLALHLPHLPYSRREQELSDGKEEATAADDLQAALARLSAVGLADLSLTRQDSQSSTNTSTSTSSSFASSCLLLGSLVMHSRLTCLLDHRSSGDEQHCALHASFRDARRIFACFFGSQLHGTDTCDSDIDIMGLLLPTPRDMLLGIGASKEVTHRTKAALEKNGAEDVDTNFITPLDFVEQLASGQPIAWEMLFAPPHSHAPDTTDEGLAFLAALREQVPQLLTSSTKAVRGLMDNFERRIKRELQKREMSASDERVLLLLQQGQLYKSADAKKLAHSLRVCQQAIELHEHGRITLPRPNAEHLRAIKRKEVPLHQVLEQIDQAKSRLLEICGAGERREISDKTGAYDAIEALVRKHLGMTARST</sequence>
<dbReference type="RefSeq" id="XP_025366295.1">
    <property type="nucleotide sequence ID" value="XM_025517381.1"/>
</dbReference>
<name>A0A316VUE5_9BASI</name>
<dbReference type="Pfam" id="PF10127">
    <property type="entry name" value="RlaP"/>
    <property type="match status" value="1"/>
</dbReference>
<dbReference type="EMBL" id="KZ819491">
    <property type="protein sequence ID" value="PWN39135.1"/>
    <property type="molecule type" value="Genomic_DNA"/>
</dbReference>
<evidence type="ECO:0000313" key="1">
    <source>
        <dbReference type="EMBL" id="PWN39135.1"/>
    </source>
</evidence>
<dbReference type="InterPro" id="IPR018775">
    <property type="entry name" value="RlaP"/>
</dbReference>
<organism evidence="1 2">
    <name type="scientific">Ceraceosorus guamensis</name>
    <dbReference type="NCBI Taxonomy" id="1522189"/>
    <lineage>
        <taxon>Eukaryota</taxon>
        <taxon>Fungi</taxon>
        <taxon>Dikarya</taxon>
        <taxon>Basidiomycota</taxon>
        <taxon>Ustilaginomycotina</taxon>
        <taxon>Exobasidiomycetes</taxon>
        <taxon>Ceraceosorales</taxon>
        <taxon>Ceraceosoraceae</taxon>
        <taxon>Ceraceosorus</taxon>
    </lineage>
</organism>
<keyword evidence="2" id="KW-1185">Reference proteome</keyword>
<dbReference type="GeneID" id="37039251"/>
<dbReference type="OrthoDB" id="10345142at2759"/>
<dbReference type="AlphaFoldDB" id="A0A316VUE5"/>
<accession>A0A316VUE5</accession>
<protein>
    <submittedName>
        <fullName evidence="1">Uncharacterized protein</fullName>
    </submittedName>
</protein>
<evidence type="ECO:0000313" key="2">
    <source>
        <dbReference type="Proteomes" id="UP000245783"/>
    </source>
</evidence>
<dbReference type="Proteomes" id="UP000245783">
    <property type="component" value="Unassembled WGS sequence"/>
</dbReference>
<proteinExistence type="predicted"/>
<reference evidence="1 2" key="1">
    <citation type="journal article" date="2018" name="Mol. Biol. Evol.">
        <title>Broad Genomic Sampling Reveals a Smut Pathogenic Ancestry of the Fungal Clade Ustilaginomycotina.</title>
        <authorList>
            <person name="Kijpornyongpan T."/>
            <person name="Mondo S.J."/>
            <person name="Barry K."/>
            <person name="Sandor L."/>
            <person name="Lee J."/>
            <person name="Lipzen A."/>
            <person name="Pangilinan J."/>
            <person name="LaButti K."/>
            <person name="Hainaut M."/>
            <person name="Henrissat B."/>
            <person name="Grigoriev I.V."/>
            <person name="Spatafora J.W."/>
            <person name="Aime M.C."/>
        </authorList>
    </citation>
    <scope>NUCLEOTIDE SEQUENCE [LARGE SCALE GENOMIC DNA]</scope>
    <source>
        <strain evidence="1 2">MCA 4658</strain>
    </source>
</reference>
<gene>
    <name evidence="1" type="ORF">IE81DRAFT_48679</name>
</gene>
<dbReference type="InParanoid" id="A0A316VUE5"/>